<keyword evidence="1" id="KW-1133">Transmembrane helix</keyword>
<feature type="transmembrane region" description="Helical" evidence="1">
    <location>
        <begin position="40"/>
        <end position="61"/>
    </location>
</feature>
<feature type="transmembrane region" description="Helical" evidence="1">
    <location>
        <begin position="307"/>
        <end position="324"/>
    </location>
</feature>
<name>A0A1X7DQ92_9MICC</name>
<feature type="transmembrane region" description="Helical" evidence="1">
    <location>
        <begin position="67"/>
        <end position="85"/>
    </location>
</feature>
<evidence type="ECO:0000256" key="1">
    <source>
        <dbReference type="SAM" id="Phobius"/>
    </source>
</evidence>
<feature type="transmembrane region" description="Helical" evidence="1">
    <location>
        <begin position="387"/>
        <end position="404"/>
    </location>
</feature>
<reference evidence="3" key="1">
    <citation type="submission" date="2017-04" db="EMBL/GenBank/DDBJ databases">
        <authorList>
            <person name="Varghese N."/>
            <person name="Submissions S."/>
        </authorList>
    </citation>
    <scope>NUCLEOTIDE SEQUENCE [LARGE SCALE GENOMIC DNA]</scope>
    <source>
        <strain evidence="3">NIO-1021</strain>
    </source>
</reference>
<accession>A0A1X7DQ92</accession>
<dbReference type="Proteomes" id="UP000192929">
    <property type="component" value="Unassembled WGS sequence"/>
</dbReference>
<feature type="transmembrane region" description="Helical" evidence="1">
    <location>
        <begin position="12"/>
        <end position="33"/>
    </location>
</feature>
<feature type="transmembrane region" description="Helical" evidence="1">
    <location>
        <begin position="194"/>
        <end position="215"/>
    </location>
</feature>
<feature type="transmembrane region" description="Helical" evidence="1">
    <location>
        <begin position="252"/>
        <end position="273"/>
    </location>
</feature>
<sequence length="677" mass="73361">MDPLSWPEALPPYALVALLVILPGTLLSVALGLRGLARWASVVPLSVAGFSVSAVIFGFAGVPWNPLTASAAFAVAAVILWLVLWPSRRRRTGPWAGTVPLRERITSPAVAVVCGAVLGIGIVVQRLHLIMQRPDAISQTYDANFHYNAVRYIEDTGSASSLTLGGLGVVEPSFYPAAWHNTVAFVAQVADLPVALTANAMTMIVCGMVWVLGSLYFTTRLLGSRPAVAVATGLMASSFPAFPYLLSFYGNLYPNTLSIAMLPLWLGLLADALGLSREPYLRSKLALWLTLLAITGAMGLAHPSTVVVGLALLWIMLVTAWWRTVRRTRPWWIKVLGAVGLLAMPAVLQQIWFAARASQTASSWRPHVTEAQALGEALATVHPDAPHLPWVLVLLVLVGAGSLLRHTSRWVVGAWLFLVWLYVLVAASRDYSFRYDWTGVWYNDSHRILALIPVVAVPLATAGAVAILRWIVSHVRQALGRAARSRRASSAVRDTAARIRPVVRSRCAAVVGGVLAVVVGWMLIQTQPMTDIVEYGKTEYASGVDYQLLTPEELQLLNELPEYVPPGATVYGNPLTGTSQAYSVADVDVLIPHNGLIADKDVSTIVHHLDDLTTDPAVCPALRRHHVQFVLDFGTQQVNPFAYFDTSGYSELTPENGFELIAQTGPEAKLYEITGCD</sequence>
<keyword evidence="1" id="KW-0812">Transmembrane</keyword>
<dbReference type="AlphaFoldDB" id="A0A1X7DQ92"/>
<dbReference type="InterPro" id="IPR046671">
    <property type="entry name" value="DUF6541"/>
</dbReference>
<feature type="transmembrane region" description="Helical" evidence="1">
    <location>
        <begin position="105"/>
        <end position="124"/>
    </location>
</feature>
<evidence type="ECO:0000313" key="2">
    <source>
        <dbReference type="EMBL" id="SMF19648.1"/>
    </source>
</evidence>
<feature type="transmembrane region" description="Helical" evidence="1">
    <location>
        <begin position="285"/>
        <end position="301"/>
    </location>
</feature>
<keyword evidence="3" id="KW-1185">Reference proteome</keyword>
<feature type="transmembrane region" description="Helical" evidence="1">
    <location>
        <begin position="507"/>
        <end position="524"/>
    </location>
</feature>
<gene>
    <name evidence="2" type="ORF">SAMN06296028_11411</name>
</gene>
<evidence type="ECO:0000313" key="3">
    <source>
        <dbReference type="Proteomes" id="UP000192929"/>
    </source>
</evidence>
<feature type="transmembrane region" description="Helical" evidence="1">
    <location>
        <begin position="448"/>
        <end position="472"/>
    </location>
</feature>
<feature type="transmembrane region" description="Helical" evidence="1">
    <location>
        <begin position="227"/>
        <end position="246"/>
    </location>
</feature>
<protein>
    <submittedName>
        <fullName evidence="2">Uncharacterized protein</fullName>
    </submittedName>
</protein>
<dbReference type="RefSeq" id="WP_094067119.1">
    <property type="nucleotide sequence ID" value="NZ_FXAC01000014.1"/>
</dbReference>
<keyword evidence="1" id="KW-0472">Membrane</keyword>
<feature type="transmembrane region" description="Helical" evidence="1">
    <location>
        <begin position="411"/>
        <end position="428"/>
    </location>
</feature>
<proteinExistence type="predicted"/>
<dbReference type="EMBL" id="FXAC01000014">
    <property type="protein sequence ID" value="SMF19648.1"/>
    <property type="molecule type" value="Genomic_DNA"/>
</dbReference>
<dbReference type="Pfam" id="PF20176">
    <property type="entry name" value="DUF6541"/>
    <property type="match status" value="1"/>
</dbReference>
<feature type="transmembrane region" description="Helical" evidence="1">
    <location>
        <begin position="331"/>
        <end position="355"/>
    </location>
</feature>
<organism evidence="2 3">
    <name type="scientific">Kocuria marina subsp. indica</name>
    <dbReference type="NCBI Taxonomy" id="1049583"/>
    <lineage>
        <taxon>Bacteria</taxon>
        <taxon>Bacillati</taxon>
        <taxon>Actinomycetota</taxon>
        <taxon>Actinomycetes</taxon>
        <taxon>Micrococcales</taxon>
        <taxon>Micrococcaceae</taxon>
        <taxon>Kocuria</taxon>
    </lineage>
</organism>